<keyword evidence="1" id="KW-0175">Coiled coil</keyword>
<dbReference type="EMBL" id="CP010536">
    <property type="protein sequence ID" value="AJG17657.1"/>
    <property type="molecule type" value="Genomic_DNA"/>
</dbReference>
<dbReference type="KEGG" id="cbw:RR42_m0242"/>
<reference evidence="2 8" key="1">
    <citation type="journal article" date="2015" name="Genome Announc.">
        <title>Complete Genome Sequence of Cupriavidus basilensis 4G11, Isolated from the Oak Ridge Field Research Center Site.</title>
        <authorList>
            <person name="Ray J."/>
            <person name="Waters R.J."/>
            <person name="Skerker J.M."/>
            <person name="Kuehl J.V."/>
            <person name="Price M.N."/>
            <person name="Huang J."/>
            <person name="Chakraborty R."/>
            <person name="Arkin A.P."/>
            <person name="Deutschbauer A."/>
        </authorList>
    </citation>
    <scope>NUCLEOTIDE SEQUENCE [LARGE SCALE GENOMIC DNA]</scope>
    <source>
        <strain evidence="2">4G11</strain>
    </source>
</reference>
<accession>A0A0C4XYU5</accession>
<organism evidence="2 8">
    <name type="scientific">Cupriavidus basilensis</name>
    <dbReference type="NCBI Taxonomy" id="68895"/>
    <lineage>
        <taxon>Bacteria</taxon>
        <taxon>Pseudomonadati</taxon>
        <taxon>Pseudomonadota</taxon>
        <taxon>Betaproteobacteria</taxon>
        <taxon>Burkholderiales</taxon>
        <taxon>Burkholderiaceae</taxon>
        <taxon>Cupriavidus</taxon>
    </lineage>
</organism>
<proteinExistence type="predicted"/>
<gene>
    <name evidence="2" type="ORF">RR42_m0242</name>
    <name evidence="3" type="ORF">RR42_m0359</name>
    <name evidence="4" type="ORF">RR42_m1071</name>
    <name evidence="5" type="ORF">RR42_m1688</name>
    <name evidence="6" type="ORF">RR42_m3280</name>
    <name evidence="7" type="ORF">RR42_s2892</name>
</gene>
<dbReference type="STRING" id="68895.RR42_m0242"/>
<evidence type="ECO:0000313" key="6">
    <source>
        <dbReference type="EMBL" id="AJG20648.1"/>
    </source>
</evidence>
<keyword evidence="8" id="KW-1185">Reference proteome</keyword>
<dbReference type="Gene3D" id="1.10.10.10">
    <property type="entry name" value="Winged helix-like DNA-binding domain superfamily/Winged helix DNA-binding domain"/>
    <property type="match status" value="1"/>
</dbReference>
<dbReference type="EMBL" id="CP010536">
    <property type="protein sequence ID" value="AJG19085.1"/>
    <property type="molecule type" value="Genomic_DNA"/>
</dbReference>
<feature type="coiled-coil region" evidence="1">
    <location>
        <begin position="86"/>
        <end position="113"/>
    </location>
</feature>
<dbReference type="KEGG" id="cbw:RR42_m0359"/>
<dbReference type="EMBL" id="CP010536">
    <property type="protein sequence ID" value="AJG17773.1"/>
    <property type="molecule type" value="Genomic_DNA"/>
</dbReference>
<evidence type="ECO:0000313" key="7">
    <source>
        <dbReference type="EMBL" id="AJG24473.1"/>
    </source>
</evidence>
<dbReference type="KEGG" id="cbw:RR42_m1688"/>
<dbReference type="EMBL" id="CP010536">
    <property type="protein sequence ID" value="AJG20648.1"/>
    <property type="molecule type" value="Genomic_DNA"/>
</dbReference>
<dbReference type="InterPro" id="IPR010921">
    <property type="entry name" value="Trp_repressor/repl_initiator"/>
</dbReference>
<dbReference type="KEGG" id="cbw:RR42_m1071"/>
<dbReference type="EMBL" id="CP010536">
    <property type="protein sequence ID" value="AJG18478.1"/>
    <property type="molecule type" value="Genomic_DNA"/>
</dbReference>
<dbReference type="InterPro" id="IPR036388">
    <property type="entry name" value="WH-like_DNA-bd_sf"/>
</dbReference>
<evidence type="ECO:0000313" key="3">
    <source>
        <dbReference type="EMBL" id="AJG17773.1"/>
    </source>
</evidence>
<name>A0A0C4XYU5_9BURK</name>
<sequence length="134" mass="15376">MDIDRKRTQRDYTLAFKLAVVEEVEKGELTYKQAQHKYGIQGRSTVLVWLRKHGLQDWSGSLPQGARYATMEKQGKAKPRTPEQRIKELEVQLREAQEKARLFEAVIDVIQKEHGVRVVKKPSGKSSRKSSSKG</sequence>
<evidence type="ECO:0000256" key="1">
    <source>
        <dbReference type="SAM" id="Coils"/>
    </source>
</evidence>
<evidence type="ECO:0000313" key="4">
    <source>
        <dbReference type="EMBL" id="AJG18478.1"/>
    </source>
</evidence>
<evidence type="ECO:0000313" key="2">
    <source>
        <dbReference type="EMBL" id="AJG17657.1"/>
    </source>
</evidence>
<dbReference type="KEGG" id="cbw:RR42_s2892"/>
<dbReference type="GO" id="GO:0043565">
    <property type="term" value="F:sequence-specific DNA binding"/>
    <property type="evidence" value="ECO:0007669"/>
    <property type="project" value="InterPro"/>
</dbReference>
<dbReference type="KEGG" id="cbw:RR42_m3280"/>
<dbReference type="SUPFAM" id="SSF48295">
    <property type="entry name" value="TrpR-like"/>
    <property type="match status" value="1"/>
</dbReference>
<dbReference type="EMBL" id="CP010537">
    <property type="protein sequence ID" value="AJG24473.1"/>
    <property type="molecule type" value="Genomic_DNA"/>
</dbReference>
<evidence type="ECO:0000313" key="8">
    <source>
        <dbReference type="Proteomes" id="UP000031843"/>
    </source>
</evidence>
<dbReference type="Proteomes" id="UP000031843">
    <property type="component" value="Chromosome secondary"/>
</dbReference>
<dbReference type="Proteomes" id="UP000031843">
    <property type="component" value="Chromosome main"/>
</dbReference>
<dbReference type="AlphaFoldDB" id="A0A0C4XYU5"/>
<protein>
    <submittedName>
        <fullName evidence="2">Mobile element protein</fullName>
    </submittedName>
</protein>
<evidence type="ECO:0000313" key="5">
    <source>
        <dbReference type="EMBL" id="AJG19085.1"/>
    </source>
</evidence>